<dbReference type="RefSeq" id="WP_342297027.1">
    <property type="nucleotide sequence ID" value="NZ_JBCEVZ010000013.1"/>
</dbReference>
<comment type="caution">
    <text evidence="2">The sequence shown here is derived from an EMBL/GenBank/DDBJ whole genome shotgun (WGS) entry which is preliminary data.</text>
</comment>
<dbReference type="InterPro" id="IPR013783">
    <property type="entry name" value="Ig-like_fold"/>
</dbReference>
<evidence type="ECO:0000313" key="2">
    <source>
        <dbReference type="EMBL" id="MEL5994055.1"/>
    </source>
</evidence>
<dbReference type="Gene3D" id="2.60.40.10">
    <property type="entry name" value="Immunoglobulins"/>
    <property type="match status" value="1"/>
</dbReference>
<dbReference type="Proteomes" id="UP001479606">
    <property type="component" value="Unassembled WGS sequence"/>
</dbReference>
<keyword evidence="1" id="KW-0732">Signal</keyword>
<evidence type="ECO:0000256" key="1">
    <source>
        <dbReference type="SAM" id="SignalP"/>
    </source>
</evidence>
<organism evidence="2 3">
    <name type="scientific">Hymenobacter segetis</name>
    <dbReference type="NCBI Taxonomy" id="2025509"/>
    <lineage>
        <taxon>Bacteria</taxon>
        <taxon>Pseudomonadati</taxon>
        <taxon>Bacteroidota</taxon>
        <taxon>Cytophagia</taxon>
        <taxon>Cytophagales</taxon>
        <taxon>Hymenobacteraceae</taxon>
        <taxon>Hymenobacter</taxon>
    </lineage>
</organism>
<evidence type="ECO:0008006" key="4">
    <source>
        <dbReference type="Google" id="ProtNLM"/>
    </source>
</evidence>
<sequence>MQVARRCGYAGILLLAIAGTAGQAQAQTYDVGNSTKKSDFNLKAGESISIRFNVKYEGTITIEGNNATIVNNGGDITGTVLVKSGVLGTVITNLGDVTSQNITLNAPVTINNGSATVTNATWTGYVDNRFAASGIVINNYANWGSQINGLPSGTINNNGTWTAYFTPTGTTVINNRGNWTASDLNYSGSLTINHFSGSWTTNLNPGTALAINNSATWTRGFNFPSTGPNSFVNNAGATATLDRALGMGSNTTITNSGAMTLTQGMGDISANSLLTNSRGATFRVTGQLVNYGTVSNAGVVSTTANFANMSGGSMTGPAAPYRGSFTTSGYSSNAGAFGMVGRLDFCDSGNAIGFDSQTGSVGPSTSFCSLRPLPVELTAFTAEAVKGTVQLRWNTATERNSAWFVVERSATGKEFSTVREVAAQGNSTTATDYATTDAAPLAGLSYYRLRQVDLDGSAEYSPVVTVGRKASYESLNFYPNPATDRLTLDLTAATATPCEMRLLSLTTGQLLRHDTLVGGQLQEISLAGIPAGLYVLKVGSAVQRIEKR</sequence>
<proteinExistence type="predicted"/>
<name>A0ABU9LVH7_9BACT</name>
<keyword evidence="3" id="KW-1185">Reference proteome</keyword>
<dbReference type="EMBL" id="JBCEVZ010000013">
    <property type="protein sequence ID" value="MEL5994055.1"/>
    <property type="molecule type" value="Genomic_DNA"/>
</dbReference>
<evidence type="ECO:0000313" key="3">
    <source>
        <dbReference type="Proteomes" id="UP001479606"/>
    </source>
</evidence>
<accession>A0ABU9LVH7</accession>
<gene>
    <name evidence="2" type="ORF">AAFH49_07530</name>
</gene>
<reference evidence="2 3" key="1">
    <citation type="journal article" date="2018" name="Arch. Microbiol.">
        <title>Hymenobacter segetis sp. nov., isolated from soil.</title>
        <authorList>
            <person name="Ten L.N."/>
            <person name="Lim S.J."/>
            <person name="Kim B.O."/>
            <person name="Kang I.K."/>
            <person name="Jung H.Y."/>
        </authorList>
    </citation>
    <scope>NUCLEOTIDE SEQUENCE [LARGE SCALE GENOMIC DNA]</scope>
    <source>
        <strain evidence="2 3">S7-3-11</strain>
    </source>
</reference>
<feature type="signal peptide" evidence="1">
    <location>
        <begin position="1"/>
        <end position="26"/>
    </location>
</feature>
<protein>
    <recommendedName>
        <fullName evidence="4">Secretion system C-terminal sorting domain-containing protein</fullName>
    </recommendedName>
</protein>
<feature type="chain" id="PRO_5045649823" description="Secretion system C-terminal sorting domain-containing protein" evidence="1">
    <location>
        <begin position="27"/>
        <end position="548"/>
    </location>
</feature>